<dbReference type="SMART" id="SM00343">
    <property type="entry name" value="ZnF_C2HC"/>
    <property type="match status" value="1"/>
</dbReference>
<feature type="region of interest" description="Disordered" evidence="2">
    <location>
        <begin position="395"/>
        <end position="425"/>
    </location>
</feature>
<feature type="region of interest" description="Disordered" evidence="2">
    <location>
        <begin position="1345"/>
        <end position="1388"/>
    </location>
</feature>
<dbReference type="InterPro" id="IPR001878">
    <property type="entry name" value="Znf_CCHC"/>
</dbReference>
<feature type="compositionally biased region" description="Basic and acidic residues" evidence="2">
    <location>
        <begin position="1367"/>
        <end position="1382"/>
    </location>
</feature>
<keyword evidence="1" id="KW-0863">Zinc-finger</keyword>
<evidence type="ECO:0000313" key="7">
    <source>
        <dbReference type="Proteomes" id="UP000186817"/>
    </source>
</evidence>
<dbReference type="SUPFAM" id="SSF56672">
    <property type="entry name" value="DNA/RNA polymerases"/>
    <property type="match status" value="1"/>
</dbReference>
<feature type="compositionally biased region" description="Basic and acidic residues" evidence="2">
    <location>
        <begin position="331"/>
        <end position="351"/>
    </location>
</feature>
<name>A0A1Q9EIQ2_SYMMI</name>
<feature type="region of interest" description="Disordered" evidence="2">
    <location>
        <begin position="2094"/>
        <end position="2176"/>
    </location>
</feature>
<dbReference type="InterPro" id="IPR043502">
    <property type="entry name" value="DNA/RNA_pol_sf"/>
</dbReference>
<feature type="compositionally biased region" description="Low complexity" evidence="2">
    <location>
        <begin position="9"/>
        <end position="32"/>
    </location>
</feature>
<dbReference type="GO" id="GO:0003676">
    <property type="term" value="F:nucleic acid binding"/>
    <property type="evidence" value="ECO:0007669"/>
    <property type="project" value="InterPro"/>
</dbReference>
<dbReference type="PROSITE" id="PS00141">
    <property type="entry name" value="ASP_PROTEASE"/>
    <property type="match status" value="1"/>
</dbReference>
<evidence type="ECO:0000259" key="4">
    <source>
        <dbReference type="PROSITE" id="PS50158"/>
    </source>
</evidence>
<feature type="compositionally biased region" description="Low complexity" evidence="2">
    <location>
        <begin position="1287"/>
        <end position="1301"/>
    </location>
</feature>
<feature type="compositionally biased region" description="Low complexity" evidence="2">
    <location>
        <begin position="2111"/>
        <end position="2131"/>
    </location>
</feature>
<dbReference type="CDD" id="cd09272">
    <property type="entry name" value="RNase_HI_RT_Ty1"/>
    <property type="match status" value="1"/>
</dbReference>
<reference evidence="6 7" key="1">
    <citation type="submission" date="2016-02" db="EMBL/GenBank/DDBJ databases">
        <title>Genome analysis of coral dinoflagellate symbionts highlights evolutionary adaptations to a symbiotic lifestyle.</title>
        <authorList>
            <person name="Aranda M."/>
            <person name="Li Y."/>
            <person name="Liew Y.J."/>
            <person name="Baumgarten S."/>
            <person name="Simakov O."/>
            <person name="Wilson M."/>
            <person name="Piel J."/>
            <person name="Ashoor H."/>
            <person name="Bougouffa S."/>
            <person name="Bajic V.B."/>
            <person name="Ryu T."/>
            <person name="Ravasi T."/>
            <person name="Bayer T."/>
            <person name="Micklem G."/>
            <person name="Kim H."/>
            <person name="Bhak J."/>
            <person name="Lajeunesse T.C."/>
            <person name="Voolstra C.R."/>
        </authorList>
    </citation>
    <scope>NUCLEOTIDE SEQUENCE [LARGE SCALE GENOMIC DNA]</scope>
    <source>
        <strain evidence="6 7">CCMP2467</strain>
    </source>
</reference>
<keyword evidence="3" id="KW-0812">Transmembrane</keyword>
<evidence type="ECO:0000259" key="5">
    <source>
        <dbReference type="PROSITE" id="PS50175"/>
    </source>
</evidence>
<feature type="region of interest" description="Disordered" evidence="2">
    <location>
        <begin position="2407"/>
        <end position="2490"/>
    </location>
</feature>
<accession>A0A1Q9EIQ2</accession>
<dbReference type="InterPro" id="IPR001995">
    <property type="entry name" value="Peptidase_A2_cat"/>
</dbReference>
<feature type="transmembrane region" description="Helical" evidence="3">
    <location>
        <begin position="1991"/>
        <end position="2014"/>
    </location>
</feature>
<feature type="domain" description="Peptidase A2" evidence="5">
    <location>
        <begin position="555"/>
        <end position="637"/>
    </location>
</feature>
<keyword evidence="3" id="KW-1133">Transmembrane helix</keyword>
<evidence type="ECO:0000256" key="3">
    <source>
        <dbReference type="SAM" id="Phobius"/>
    </source>
</evidence>
<keyword evidence="3" id="KW-0472">Membrane</keyword>
<feature type="region of interest" description="Disordered" evidence="2">
    <location>
        <begin position="300"/>
        <end position="360"/>
    </location>
</feature>
<dbReference type="GO" id="GO:0008270">
    <property type="term" value="F:zinc ion binding"/>
    <property type="evidence" value="ECO:0007669"/>
    <property type="project" value="UniProtKB-KW"/>
</dbReference>
<feature type="region of interest" description="Disordered" evidence="2">
    <location>
        <begin position="1239"/>
        <end position="1311"/>
    </location>
</feature>
<proteinExistence type="predicted"/>
<dbReference type="GO" id="GO:0004190">
    <property type="term" value="F:aspartic-type endopeptidase activity"/>
    <property type="evidence" value="ECO:0007669"/>
    <property type="project" value="InterPro"/>
</dbReference>
<comment type="caution">
    <text evidence="6">The sequence shown here is derived from an EMBL/GenBank/DDBJ whole genome shotgun (WGS) entry which is preliminary data.</text>
</comment>
<feature type="domain" description="CCHC-type" evidence="4">
    <location>
        <begin position="369"/>
        <end position="382"/>
    </location>
</feature>
<sequence>MEGDGGANAPPQQGGMTPQGAPQAAAAAMPQQTPEAVLAMLAQAVSQLAAASTSSSSASQDQWRESKFVKGPDVFNPKTLDEEIAQWAEWSFTFKNFMAVQNEQFREDFRKAESAASFVAFTDYDPEMKSRAQRLYAVLASYLRGRPLKILKSVVEGDGFRVWRQLSDELQPKSRPRSLALAQALTRFPPLREGGSVLEYTLMFERLVGQYEQVSKGPYPDDLKISTLLSGLPQDIKRYLQLQIDEHTTYEILRTRLLQFERTSATWSTEHVLKAIGVDKNSSSFLALPDGVVPMDVDRAEAKGKKGDKGKKGAKGKSKGDKGKKGAKGKSKGDKGKKGDKGQNKGKEGKGKASSNNTWSINQSKVGPCWTCGRMGHVSANCYANTKVNQVAEEDAVSTSTRASSSLGPSASVAPTTTSSQSQVRRMETIFDDSWAPFGADDNAIELQTPWIEEVFSEEEYDEQDWVAWDSWDGYVRRVEGEECEAPLSCSSTLVFCIADGDTDCEDECDCESEVDPAWSAACDLAELCSDSPVCEGFCEVRMVRRVPEEESPKHQVILDSGADITVLPASMFRDVGAPSASSVNLLDAQGGAIPQQAGRTRVTFEVEGYHGERICFKDDVILASVKQPLLCLGKLIRKNWLLGRRDNDQLVLEKDGRAFRVDWSKNSLSACMKIYRAEASDESAPEESLSVRAVVELSVTTWDSLSELGWQLTEDGYPAHVALDAEYTVDPSLVYPLPVYPFRTTLLSVSGRPERQFEIFECAEYWETKPVMDLGLKAKVMITILTKNPMDPQEIGKLVDIPPVVPSFPEAPPAEAPQLENVDDPMEPEAGERVLGPEMHLVPDVGEVLEVAEKTLTPESTLREMRKACEFLGVPRSGGKAVVWARLKREISLNKLKVAVQASDAVTEAFAHDAHPQALPVRPDPATVALHELTHIPRMDWCESCQATRSREDSHSTKPPVREQPVVSMDFMFNRTGDDKPEPEHPMQTHLVVVDQNTKFVLCIPVQSKAAGSLKVAVEEIVKLTSSLGYTKLTLRADSEPAMVQLTNLVKIARSRLGFATTVEFAPPDSSEHQGLRAERYIDIVRKLGLCLLHTVSARTKRTITSAHPLYVWCFRHAAFLLSRFRVHSDGCTSFELVHGRKYEAKLAPFGSTIFAQPIPKPKAKGVAWEKAVFLGKSTVGNLNIISNAKGVQYSRTMRRAAEEYQADLVMAMRGVPWDPREDVVGVKLKPPLRVRFPVAAESGPPPPEPEPPVDTAAQDEAGSDPESPGSSILQGLDAVSHPALSSSSASSSASQQASSMELVPDHQPMNTDRVESEVVHFIRRADVGDFELGHEDDTVACGEDEELEEVSEEPAFSVSASGSPERSDEGMPWEGRRFEEGPPELSSEALASLDAQMEEKEIQRLLEMGVLRSLVSDSDCKGKFKLKCRYVKDWRYRGGWCRRARLVAKEYKFLEPHLQDIYSPASTACSQKLLACLAATNQSLELWSVDITDAYLQVPQKRPTYIETPLGNLELLYNLPGQRSGAKEWYEFFKDVVTEQGMQCFEGSPSLFAKPQEAGLNSHVDDFQVLAVAGKGKQLVEKIEEKGLKVKVEGPVTLHGGEASFLKKTFEGGNDSILVKLNKKYIERLVSLLGLEKASGKMTPVPTTIPKAGDGEPLDASDHALYRTCIGILLYISGDRPDAQYATKVLSSRCSFPTTSDLGLLRHVVKYLKNHQHLAVQLCATEPGRSVFQRWNGVAFEGGDCARDAPFGKTHLVEVVTDADWASQVFPQRRSISSFCIFVNGNLCHCGNRVQKSTSLSSAESELCGSLLGVHEALFVCRMLQFLCGCGCEVKLVHYVDNSAARAVIQREGLGKMKHIDLAWLWIQRAHKDKLFGFVTKPISTAICPADLATKSHPRRRSKLLCCLVGMFDCEHHEVFGAQEVVQQNFGSQKVLSKAQLFRVCVMLSQINGALGFSLDGDIANIATDLFKDYVDYAMDLFFYNIGDFIFYVILMAMVAILGVVIFDFFVYKVFELNNNKVQKNYSVKNGGHGFKILLFMLLFTQVGSVKYTVTVEVNSDGKAITEEEQTPVMIMINQAAMAAAKATPKQKASKALKQAGKPSKKLPMKLAKAKGAAAKGKAKATPPAQRVSSKQPAEERSLAVPSDKGGSADKAAGFGKRKSGSVSAKGARPKPKTIKWSACRLCGRVPEDLGEDERWGAQDASGQNTGDGCLLCMSTLAEAWPEIMWAEAGDRMEKDKNLKANFKSARMVRKGLGFDPKKMPWRPPSNVVTGIIRKREVSSTVGFASEAEFSKIFGVSGKAIKATAGQIWCEDKQEQLKGYYINLSDCPGKIARGLRQVTSTWCIYTEQQSLRLQADRQIRQDQGQAVFGFCYDQQQQKVDSVSRSRLFTVPALMEKAQAFLKAREPTDEPAEAEACDEGEGGEEEAPEEDMEVTDAVILGAPNLADDGLGDVEHVKKKPRRSTNKKDAKDKDEGEDEDGVMETEGVLSEAPAWMNADAKLKKVVDRIGKIHRCFLVLNLDEAFDKRKPIGHQLRGAKRVVKTMQDSNFKEASLLESRITIMEHVESLVQGTISNIPRHELRAHVSAIINENLSMPTELRLKIFECHCDATFSDVFEIKDAESEDFRKALGKFLMSTCVFIPSPESFSPNDLKPTVKFLWDGAKEEVAYAKRFKSMSQKDADKFLEEKGEALGETVMESLCCDNFFTVIKTITPQTKPKLLKLLSGFLKPAETVAATESLQGYPKALATAYDRFAAMARCLVALLSPIPNDVGSSATDVNDIKKYKGQKLEESTLRDILTVPGEKTSPNPWLKMLDDLLSRGEVTEEKYPRLLEIAQILKAFDVDKPLEIDIQLLGNVATELPKIDAVVRQGLCDQTMTMLKDVLLRFATEIVKTKPGDVALTSSCLTAVQAGLDVFGNIPGVPRACDQLHKWRKSSEKHLAVSELMAICRGFPEDLQSAMTPGSIGSFLDAWQGVPKAELDNLPDDKLADFNHGLAWITRVILGIVKGMETDASLDNRILKAARKFREVVDASLHPMKTWMLSELDMVIFGNDWLVAWQALKAGQDDIKDMVESDVAEARLEQLLKAAKRLDAALTTALQILARMDAAAHEKYGSLLFFACRANFETLLDHTGILDFLKFKAAAMQQSLKEIAAEVMHVTSEFGCSNESSWKFTLPDNATLEQVREKALETIDNLDGDKVAGLVKKLTEELKAAKEFSDKASTYKDKLGDDFATTVQQTHTLCEQTKALECESLICFALKCKSHGHKVAIIRNQLGDLTGKRIREALVHPVLCQVARDICVSVYHMWRVRGNMGDFVQSRAPSWAFAERCLAQPHIEPEDILEFTKLLDSEKPARGTESQDEFSFTVGAFVHGGSYGLRKLSVQFPLTTKVLSAFLRQRCPDAVFTSAALLKNIQTKMHIDPNNSLPYLNTVVKVSDFRDGDLWVCADQGAEPTEQLRKWVGRVQDLVPVERAIKQRMDSNCAKVLQSKRLAVFKELLEASHHKDETIVADIAEGFKLSGPIPASGVYRAKRTSATLTTAALRKAAHVLRRGILLSTKSSGDAELDQATIEATRDVLRRGWLFGPVEEKDLPEGAVVTRRFGIRQGGKCRPIDNYLESGVNATTSASDTITVHSADVLAAALSYRIHKLRTLRRSSRLVARAWDLSKAYKNLALHPDSVSDAFLAVWNPDTKRTEVYGQLVLPFGARSSVHSFCRTSLGIWIIGVSVFMLHWGVYFDDFIGSEEPCLSRLFELCADGLFMLLGWATSSDKASKFDTIAQVLGLKINLAEASLGFIHFENTEHRREQLIITIDGIIESSFLSRKDGERLRGRLQFAEQQISGKRAGPPVLLLPTARPYATAQEQSQAREILCSALDLDLDSMAEISPGNWRPAEEDPETVAALLADEEAAGWIQQVPGGLKAAKKRWPKGIAVGKLSLVKAEGRDPRLVLDSTVCKVNPLCGRSEVVTMPTVQEVRLSFQPQDPRGAYISASIDFKAAHKRVKVHDTEQGLLLFAFNGTLWRYVVCHFGAKFSAYWWQRVGGLITRILHASLAQHPHRAWLYVDDLLAALLRTSAQDSLLILVLPPSSLGAPISWKKAYVGDSLIWCGWKFNFAYETVELCAAKRAKLSAQIQGLLSKPKVPRKDLEACIGLLMWATNISLVLTYVDTYIRSFMPSHQDDRAAQTSLAWLAPRIAAIPTTPLYMPPILSSLARADAMAEGDQVGIGGWVSTKHSLAWFAEAYTMEEIRVFWPFLTKDAQKYIACFETLAQLALAMTAQAHHGHSRLSLCLPTESDNTPTEGGVNKLFTTSWPLSEFLSLIASWSSANVTIQVSHVAGAHNEWADDLLPAILRTQAPRSSPGPTRDACLSLGKSLLVLQGAEIYIVFGGITELNLGPSWSHLV</sequence>
<dbReference type="EMBL" id="LSRX01000142">
    <property type="protein sequence ID" value="OLQ07309.1"/>
    <property type="molecule type" value="Genomic_DNA"/>
</dbReference>
<feature type="region of interest" description="Disordered" evidence="2">
    <location>
        <begin position="1"/>
        <end position="32"/>
    </location>
</feature>
<dbReference type="GO" id="GO:0006508">
    <property type="term" value="P:proteolysis"/>
    <property type="evidence" value="ECO:0007669"/>
    <property type="project" value="InterPro"/>
</dbReference>
<protein>
    <submittedName>
        <fullName evidence="6">Retrovirus-related Pol polyprotein from transposon TNT 1-94</fullName>
    </submittedName>
</protein>
<dbReference type="Proteomes" id="UP000186817">
    <property type="component" value="Unassembled WGS sequence"/>
</dbReference>
<feature type="compositionally biased region" description="Acidic residues" evidence="2">
    <location>
        <begin position="2414"/>
        <end position="2439"/>
    </location>
</feature>
<keyword evidence="1" id="KW-0862">Zinc</keyword>
<dbReference type="PROSITE" id="PS50158">
    <property type="entry name" value="ZF_CCHC"/>
    <property type="match status" value="1"/>
</dbReference>
<dbReference type="PANTHER" id="PTHR33050">
    <property type="entry name" value="REVERSE TRANSCRIPTASE DOMAIN-CONTAINING PROTEIN"/>
    <property type="match status" value="1"/>
</dbReference>
<feature type="transmembrane region" description="Helical" evidence="3">
    <location>
        <begin position="2035"/>
        <end position="2056"/>
    </location>
</feature>
<feature type="compositionally biased region" description="Pro residues" evidence="2">
    <location>
        <begin position="1245"/>
        <end position="1254"/>
    </location>
</feature>
<feature type="compositionally biased region" description="Basic and acidic residues" evidence="2">
    <location>
        <begin position="300"/>
        <end position="311"/>
    </location>
</feature>
<dbReference type="InterPro" id="IPR001969">
    <property type="entry name" value="Aspartic_peptidase_AS"/>
</dbReference>
<evidence type="ECO:0000256" key="1">
    <source>
        <dbReference type="PROSITE-ProRule" id="PRU00047"/>
    </source>
</evidence>
<gene>
    <name evidence="6" type="ORF">AK812_SmicGene9293</name>
</gene>
<dbReference type="PANTHER" id="PTHR33050:SF7">
    <property type="entry name" value="RIBONUCLEASE H"/>
    <property type="match status" value="1"/>
</dbReference>
<organism evidence="6 7">
    <name type="scientific">Symbiodinium microadriaticum</name>
    <name type="common">Dinoflagellate</name>
    <name type="synonym">Zooxanthella microadriatica</name>
    <dbReference type="NCBI Taxonomy" id="2951"/>
    <lineage>
        <taxon>Eukaryota</taxon>
        <taxon>Sar</taxon>
        <taxon>Alveolata</taxon>
        <taxon>Dinophyceae</taxon>
        <taxon>Suessiales</taxon>
        <taxon>Symbiodiniaceae</taxon>
        <taxon>Symbiodinium</taxon>
    </lineage>
</organism>
<dbReference type="InterPro" id="IPR052055">
    <property type="entry name" value="Hepadnavirus_pol/RT"/>
</dbReference>
<evidence type="ECO:0000313" key="6">
    <source>
        <dbReference type="EMBL" id="OLQ07309.1"/>
    </source>
</evidence>
<evidence type="ECO:0000256" key="2">
    <source>
        <dbReference type="SAM" id="MobiDB-lite"/>
    </source>
</evidence>
<feature type="compositionally biased region" description="Low complexity" evidence="2">
    <location>
        <begin position="409"/>
        <end position="424"/>
    </location>
</feature>
<dbReference type="OrthoDB" id="444307at2759"/>
<keyword evidence="7" id="KW-1185">Reference proteome</keyword>
<feature type="compositionally biased region" description="Acidic residues" evidence="2">
    <location>
        <begin position="1345"/>
        <end position="1354"/>
    </location>
</feature>
<dbReference type="PROSITE" id="PS50175">
    <property type="entry name" value="ASP_PROT_RETROV"/>
    <property type="match status" value="1"/>
</dbReference>
<feature type="compositionally biased region" description="Polar residues" evidence="2">
    <location>
        <begin position="397"/>
        <end position="408"/>
    </location>
</feature>
<keyword evidence="1" id="KW-0479">Metal-binding</keyword>